<evidence type="ECO:0000256" key="4">
    <source>
        <dbReference type="ARBA" id="ARBA00022801"/>
    </source>
</evidence>
<organism evidence="9 10">
    <name type="scientific">Sediminispirochaeta smaragdinae (strain DSM 11293 / JCM 15392 / SEBR 4228)</name>
    <name type="common">Spirochaeta smaragdinae</name>
    <dbReference type="NCBI Taxonomy" id="573413"/>
    <lineage>
        <taxon>Bacteria</taxon>
        <taxon>Pseudomonadati</taxon>
        <taxon>Spirochaetota</taxon>
        <taxon>Spirochaetia</taxon>
        <taxon>Spirochaetales</taxon>
        <taxon>Spirochaetaceae</taxon>
        <taxon>Sediminispirochaeta</taxon>
    </lineage>
</organism>
<keyword evidence="4" id="KW-0378">Hydrolase</keyword>
<dbReference type="HOGENOM" id="CLU_009736_5_2_12"/>
<dbReference type="Proteomes" id="UP000002318">
    <property type="component" value="Chromosome"/>
</dbReference>
<dbReference type="InterPro" id="IPR004610">
    <property type="entry name" value="RecJ"/>
</dbReference>
<dbReference type="STRING" id="573413.Spirs_2141"/>
<dbReference type="InterPro" id="IPR038763">
    <property type="entry name" value="DHH_sf"/>
</dbReference>
<dbReference type="eggNOG" id="COG0608">
    <property type="taxonomic scope" value="Bacteria"/>
</dbReference>
<dbReference type="GO" id="GO:0006310">
    <property type="term" value="P:DNA recombination"/>
    <property type="evidence" value="ECO:0007669"/>
    <property type="project" value="InterPro"/>
</dbReference>
<dbReference type="InterPro" id="IPR003156">
    <property type="entry name" value="DHHA1_dom"/>
</dbReference>
<dbReference type="PANTHER" id="PTHR30255">
    <property type="entry name" value="SINGLE-STRANDED-DNA-SPECIFIC EXONUCLEASE RECJ"/>
    <property type="match status" value="1"/>
</dbReference>
<name>E1R375_SEDSS</name>
<dbReference type="GO" id="GO:0008409">
    <property type="term" value="F:5'-3' exonuclease activity"/>
    <property type="evidence" value="ECO:0007669"/>
    <property type="project" value="InterPro"/>
</dbReference>
<dbReference type="AlphaFoldDB" id="E1R375"/>
<dbReference type="InterPro" id="IPR001667">
    <property type="entry name" value="DDH_dom"/>
</dbReference>
<dbReference type="RefSeq" id="WP_013254725.1">
    <property type="nucleotide sequence ID" value="NC_014364.1"/>
</dbReference>
<dbReference type="GO" id="GO:0006281">
    <property type="term" value="P:DNA repair"/>
    <property type="evidence" value="ECO:0007669"/>
    <property type="project" value="InterPro"/>
</dbReference>
<evidence type="ECO:0000259" key="6">
    <source>
        <dbReference type="Pfam" id="PF01368"/>
    </source>
</evidence>
<dbReference type="Gene3D" id="3.90.1640.30">
    <property type="match status" value="2"/>
</dbReference>
<sequence>MIWKKSDIDPEVVRDLSRQYGIDLLIASIMARRGVLSPDDVKFHIEEELSFTHNPFLFDEMTEVVDRLFLALDEGEKLRIFGDRDVDGITSTVLMKQQLEGMGLEVSWSLPKGDDPYGLTMELIDLMERNEETLLITVDCGISNYREIAYAREKGIDTLIIDHHNPSDELPCALAIINPKIADCGYPFSGLAAVGVVSKVIWALEFAKTDFYKEEIVLLNVRPGNETVIFEAVKLENLVEQDRIVENLVPNIVRFDQTRLADFLVGKQILVYDEQSQIALMKKLFGPNVDIGVVDVAPEIWKSFPKTKGESLLRLRERSRSNRYEGERKGEIDTFLSIFNAWVMKRYECLSGAYESILDLVALGTLADMMPLEDENRILVKRGMKLLSEARRGGIQELLVRQNLLGKRLSTTDVGWQISPIINATGRLGVPEKAADLLLETDAMKRAALADEVVSLNRKRKKLGESAWKTVVPLAKKSLTQYGERFILVEDKSFHRGITGILASRLVQSFGVPSAVIAHLDTHLVGSIRSVKGINAKTFLESFSDLLLDFGGHDLAAGFSLTFENFPSFLQRFAEMVERMEVPQNEEEAIQIDAELPPSYMKPELCDIVERFEPYGEKSPPLVFMAKRVRLAEISLIGKPDPIHLKLLVDSGSFKWPAVFWRSADRVGVDFQQGDQVDILFRLGRNYFQNREQPQLTILDVRQASI</sequence>
<dbReference type="Pfam" id="PF17768">
    <property type="entry name" value="RecJ_OB"/>
    <property type="match status" value="1"/>
</dbReference>
<dbReference type="Pfam" id="PF02272">
    <property type="entry name" value="DHHA1"/>
    <property type="match status" value="1"/>
</dbReference>
<dbReference type="KEGG" id="ssm:Spirs_2141"/>
<dbReference type="Pfam" id="PF01368">
    <property type="entry name" value="DHH"/>
    <property type="match status" value="1"/>
</dbReference>
<dbReference type="SUPFAM" id="SSF64182">
    <property type="entry name" value="DHH phosphoesterases"/>
    <property type="match status" value="2"/>
</dbReference>
<gene>
    <name evidence="9" type="ordered locus">Spirs_2141</name>
</gene>
<dbReference type="NCBIfam" id="TIGR00644">
    <property type="entry name" value="recJ"/>
    <property type="match status" value="1"/>
</dbReference>
<dbReference type="EMBL" id="CP002116">
    <property type="protein sequence ID" value="ADK81261.1"/>
    <property type="molecule type" value="Genomic_DNA"/>
</dbReference>
<evidence type="ECO:0000259" key="8">
    <source>
        <dbReference type="Pfam" id="PF17768"/>
    </source>
</evidence>
<evidence type="ECO:0000313" key="9">
    <source>
        <dbReference type="EMBL" id="ADK81261.1"/>
    </source>
</evidence>
<evidence type="ECO:0000256" key="2">
    <source>
        <dbReference type="ARBA" id="ARBA00019841"/>
    </source>
</evidence>
<keyword evidence="3" id="KW-0540">Nuclease</keyword>
<evidence type="ECO:0000259" key="7">
    <source>
        <dbReference type="Pfam" id="PF02272"/>
    </source>
</evidence>
<evidence type="ECO:0000256" key="1">
    <source>
        <dbReference type="ARBA" id="ARBA00005915"/>
    </source>
</evidence>
<proteinExistence type="inferred from homology"/>
<feature type="domain" description="DHHA1" evidence="7">
    <location>
        <begin position="488"/>
        <end position="577"/>
    </location>
</feature>
<feature type="domain" description="RecJ OB" evidence="8">
    <location>
        <begin position="592"/>
        <end position="700"/>
    </location>
</feature>
<evidence type="ECO:0000256" key="3">
    <source>
        <dbReference type="ARBA" id="ARBA00022722"/>
    </source>
</evidence>
<accession>E1R375</accession>
<dbReference type="InterPro" id="IPR051673">
    <property type="entry name" value="SSDNA_exonuclease_RecJ"/>
</dbReference>
<keyword evidence="10" id="KW-1185">Reference proteome</keyword>
<reference evidence="9 10" key="1">
    <citation type="journal article" date="2010" name="Stand. Genomic Sci.">
        <title>Complete genome sequence of Spirochaeta smaragdinae type strain (SEBR 4228).</title>
        <authorList>
            <person name="Mavromatis K."/>
            <person name="Yasawong M."/>
            <person name="Chertkov O."/>
            <person name="Lapidus A."/>
            <person name="Lucas S."/>
            <person name="Nolan M."/>
            <person name="Del Rio T.G."/>
            <person name="Tice H."/>
            <person name="Cheng J.F."/>
            <person name="Pitluck S."/>
            <person name="Liolios K."/>
            <person name="Ivanova N."/>
            <person name="Tapia R."/>
            <person name="Han C."/>
            <person name="Bruce D."/>
            <person name="Goodwin L."/>
            <person name="Pati A."/>
            <person name="Chen A."/>
            <person name="Palaniappan K."/>
            <person name="Land M."/>
            <person name="Hauser L."/>
            <person name="Chang Y.J."/>
            <person name="Jeffries C.D."/>
            <person name="Detter J.C."/>
            <person name="Rohde M."/>
            <person name="Brambilla E."/>
            <person name="Spring S."/>
            <person name="Goker M."/>
            <person name="Sikorski J."/>
            <person name="Woyke T."/>
            <person name="Bristow J."/>
            <person name="Eisen J.A."/>
            <person name="Markowitz V."/>
            <person name="Hugenholtz P."/>
            <person name="Klenk H.P."/>
            <person name="Kyrpides N.C."/>
        </authorList>
    </citation>
    <scope>NUCLEOTIDE SEQUENCE [LARGE SCALE GENOMIC DNA]</scope>
    <source>
        <strain evidence="10">DSM 11293 / JCM 15392 / SEBR 4228</strain>
    </source>
</reference>
<dbReference type="OrthoDB" id="9809852at2"/>
<dbReference type="PANTHER" id="PTHR30255:SF2">
    <property type="entry name" value="SINGLE-STRANDED-DNA-SPECIFIC EXONUCLEASE RECJ"/>
    <property type="match status" value="1"/>
</dbReference>
<dbReference type="InterPro" id="IPR041122">
    <property type="entry name" value="RecJ_OB"/>
</dbReference>
<protein>
    <recommendedName>
        <fullName evidence="2">Single-stranded-DNA-specific exonuclease RecJ</fullName>
    </recommendedName>
</protein>
<evidence type="ECO:0000256" key="5">
    <source>
        <dbReference type="ARBA" id="ARBA00022839"/>
    </source>
</evidence>
<evidence type="ECO:0000313" key="10">
    <source>
        <dbReference type="Proteomes" id="UP000002318"/>
    </source>
</evidence>
<feature type="domain" description="DDH" evidence="6">
    <location>
        <begin position="79"/>
        <end position="207"/>
    </location>
</feature>
<keyword evidence="5 9" id="KW-0269">Exonuclease</keyword>
<comment type="similarity">
    <text evidence="1">Belongs to the RecJ family.</text>
</comment>
<dbReference type="Gene3D" id="2.40.50.460">
    <property type="match status" value="1"/>
</dbReference>
<dbReference type="GO" id="GO:0003676">
    <property type="term" value="F:nucleic acid binding"/>
    <property type="evidence" value="ECO:0007669"/>
    <property type="project" value="InterPro"/>
</dbReference>